<evidence type="ECO:0008006" key="3">
    <source>
        <dbReference type="Google" id="ProtNLM"/>
    </source>
</evidence>
<protein>
    <recommendedName>
        <fullName evidence="3">Lipoprotein</fullName>
    </recommendedName>
</protein>
<sequence length="231" mass="25596">MKFNSATLFLALVLAGCDEEPQPAQMPASEDALAQYQTIRIGNERLSLPTIALLSSTTNSNLILNDGTEVPAKKVLSHSTHGTYVSLIQLDLDAYSQLQDFALDTHAYVSRAFCEKLLTHWERSQCKTGLYDGKHVFSPHTFSVVERSYLIDSKEQLFAFAGKGPTGGDAARKMIAEGSGSQITCVPTQQPLCTALMPIRDDLLVVWATRQESVEEDRKNVRWIVEKYLGK</sequence>
<accession>A0ABT9CPY9</accession>
<organism evidence="1 2">
    <name type="scientific">Pseudomonas serbiensis</name>
    <dbReference type="NCBI Taxonomy" id="3064350"/>
    <lineage>
        <taxon>Bacteria</taxon>
        <taxon>Pseudomonadati</taxon>
        <taxon>Pseudomonadota</taxon>
        <taxon>Gammaproteobacteria</taxon>
        <taxon>Pseudomonadales</taxon>
        <taxon>Pseudomonadaceae</taxon>
        <taxon>Pseudomonas</taxon>
    </lineage>
</organism>
<keyword evidence="2" id="KW-1185">Reference proteome</keyword>
<reference evidence="1 2" key="1">
    <citation type="submission" date="2023-07" db="EMBL/GenBank/DDBJ databases">
        <title>Identification of four novel Pseudomonas species associated with bacterial leaf spot of cucurbits.</title>
        <authorList>
            <person name="Fullem K.R."/>
        </authorList>
    </citation>
    <scope>NUCLEOTIDE SEQUENCE [LARGE SCALE GENOMIC DNA]</scope>
    <source>
        <strain evidence="1 2">KFB 138</strain>
    </source>
</reference>
<gene>
    <name evidence="1" type="ORF">Q6A51_11755</name>
</gene>
<evidence type="ECO:0000313" key="2">
    <source>
        <dbReference type="Proteomes" id="UP001223016"/>
    </source>
</evidence>
<dbReference type="PROSITE" id="PS51257">
    <property type="entry name" value="PROKAR_LIPOPROTEIN"/>
    <property type="match status" value="1"/>
</dbReference>
<dbReference type="Proteomes" id="UP001223016">
    <property type="component" value="Unassembled WGS sequence"/>
</dbReference>
<evidence type="ECO:0000313" key="1">
    <source>
        <dbReference type="EMBL" id="MDO7927460.1"/>
    </source>
</evidence>
<name>A0ABT9CPY9_9PSED</name>
<comment type="caution">
    <text evidence="1">The sequence shown here is derived from an EMBL/GenBank/DDBJ whole genome shotgun (WGS) entry which is preliminary data.</text>
</comment>
<proteinExistence type="predicted"/>
<dbReference type="RefSeq" id="WP_304574854.1">
    <property type="nucleotide sequence ID" value="NZ_JAUQOO010000007.1"/>
</dbReference>
<dbReference type="EMBL" id="JAUQOO010000007">
    <property type="protein sequence ID" value="MDO7927460.1"/>
    <property type="molecule type" value="Genomic_DNA"/>
</dbReference>